<keyword evidence="4" id="KW-0067">ATP-binding</keyword>
<dbReference type="Pfam" id="PF01921">
    <property type="entry name" value="tRNA-synt_1f"/>
    <property type="match status" value="1"/>
</dbReference>
<keyword evidence="5" id="KW-0030">Aminoacyl-tRNA synthetase</keyword>
<keyword evidence="1" id="KW-0963">Cytoplasm</keyword>
<evidence type="ECO:0000256" key="4">
    <source>
        <dbReference type="ARBA" id="ARBA00022840"/>
    </source>
</evidence>
<dbReference type="RefSeq" id="WP_344994045.1">
    <property type="nucleotide sequence ID" value="NZ_BAAAXV010000008.1"/>
</dbReference>
<comment type="caution">
    <text evidence="6">The sequence shown here is derived from an EMBL/GenBank/DDBJ whole genome shotgun (WGS) entry which is preliminary data.</text>
</comment>
<dbReference type="InterPro" id="IPR002904">
    <property type="entry name" value="Lys-tRNA-ligase"/>
</dbReference>
<dbReference type="InterPro" id="IPR001412">
    <property type="entry name" value="aa-tRNA-synth_I_CS"/>
</dbReference>
<reference evidence="6 7" key="1">
    <citation type="submission" date="2024-09" db="EMBL/GenBank/DDBJ databases">
        <authorList>
            <person name="Sun Q."/>
            <person name="Mori K."/>
        </authorList>
    </citation>
    <scope>NUCLEOTIDE SEQUENCE [LARGE SCALE GENOMIC DNA]</scope>
    <source>
        <strain evidence="6 7">JCM 3143</strain>
    </source>
</reference>
<gene>
    <name evidence="6" type="ORF">ACFFSA_52625</name>
</gene>
<organism evidence="6 7">
    <name type="scientific">Nonomuraea helvata</name>
    <dbReference type="NCBI Taxonomy" id="37484"/>
    <lineage>
        <taxon>Bacteria</taxon>
        <taxon>Bacillati</taxon>
        <taxon>Actinomycetota</taxon>
        <taxon>Actinomycetes</taxon>
        <taxon>Streptosporangiales</taxon>
        <taxon>Streptosporangiaceae</taxon>
        <taxon>Nonomuraea</taxon>
    </lineage>
</organism>
<dbReference type="EMBL" id="JBHMBW010000108">
    <property type="protein sequence ID" value="MFB9631762.1"/>
    <property type="molecule type" value="Genomic_DNA"/>
</dbReference>
<keyword evidence="7" id="KW-1185">Reference proteome</keyword>
<proteinExistence type="predicted"/>
<evidence type="ECO:0000313" key="6">
    <source>
        <dbReference type="EMBL" id="MFB9631762.1"/>
    </source>
</evidence>
<keyword evidence="3" id="KW-0547">Nucleotide-binding</keyword>
<dbReference type="Gene3D" id="6.10.20.10">
    <property type="entry name" value="Lysine tRNA ligase, stem contact fold domain"/>
    <property type="match status" value="1"/>
</dbReference>
<dbReference type="PANTHER" id="PTHR37940:SF1">
    <property type="entry name" value="LYSINE--TRNA LIGASE"/>
    <property type="match status" value="1"/>
</dbReference>
<dbReference type="PROSITE" id="PS00178">
    <property type="entry name" value="AA_TRNA_LIGASE_I"/>
    <property type="match status" value="1"/>
</dbReference>
<evidence type="ECO:0000256" key="5">
    <source>
        <dbReference type="ARBA" id="ARBA00023146"/>
    </source>
</evidence>
<evidence type="ECO:0000256" key="2">
    <source>
        <dbReference type="ARBA" id="ARBA00022598"/>
    </source>
</evidence>
<evidence type="ECO:0000256" key="1">
    <source>
        <dbReference type="ARBA" id="ARBA00022490"/>
    </source>
</evidence>
<dbReference type="PANTHER" id="PTHR37940">
    <property type="entry name" value="LYSINE--TRNA LIGASE"/>
    <property type="match status" value="1"/>
</dbReference>
<dbReference type="InterPro" id="IPR042078">
    <property type="entry name" value="Lys-tRNA-ligase_SC_fold"/>
</dbReference>
<sequence>MSTTAGVGYTDLFRQDRSQPHWAYDYARRLMERHGPERRVVIQTSMSPSGWFHVGNFRDTACAYLVHRALRRLGQDSLILLSFDDYDPIRPSQAARDPELAGYGARPLGAATERSRRICRRYIAELKRMGICPAEADADGRTPADSDWQTHYQHGRYLAGTYVPLQRRYLRAAGRLGKLLGQAPEHLFSVYCEQCGRGGTRTLRLGRDRVRYACDSCGALASTRRTELVKPAWALDWTLRVTHERIDCEPAGQDHCSAGSTMDRTRAIYREYLRAHQPVIVPYGLVRQSSDSGKVSGSRGGGMTLADLMRVMPPRLILFLYGRPNCLSDFRISLDFAPFVAAYDAYDRFLARVRAGERRATALHDLIAGEGEEAGPLPGMRHVLGLLQSHCYDVERVIARLGPAAAERVRHAHAWLAHDSRRRGHRWIDRTSEAEPGDLLVDGDLPERWTRASYRTLYLTLFGTESGPPLRRLEESFGRAGLVAAVRAYADRAERPLRERVLGRLRPGDADAG</sequence>
<accession>A0ABV5SJ99</accession>
<dbReference type="SUPFAM" id="SSF52374">
    <property type="entry name" value="Nucleotidylyl transferase"/>
    <property type="match status" value="1"/>
</dbReference>
<evidence type="ECO:0000256" key="3">
    <source>
        <dbReference type="ARBA" id="ARBA00022741"/>
    </source>
</evidence>
<evidence type="ECO:0008006" key="8">
    <source>
        <dbReference type="Google" id="ProtNLM"/>
    </source>
</evidence>
<name>A0ABV5SJ99_9ACTN</name>
<dbReference type="Proteomes" id="UP001589532">
    <property type="component" value="Unassembled WGS sequence"/>
</dbReference>
<protein>
    <recommendedName>
        <fullName evidence="8">Lysine--tRNA ligase</fullName>
    </recommendedName>
</protein>
<evidence type="ECO:0000313" key="7">
    <source>
        <dbReference type="Proteomes" id="UP001589532"/>
    </source>
</evidence>
<dbReference type="InterPro" id="IPR014729">
    <property type="entry name" value="Rossmann-like_a/b/a_fold"/>
</dbReference>
<keyword evidence="2" id="KW-0436">Ligase</keyword>
<dbReference type="Gene3D" id="3.40.50.620">
    <property type="entry name" value="HUPs"/>
    <property type="match status" value="1"/>
</dbReference>